<proteinExistence type="predicted"/>
<accession>A0ABQ2ZY59</accession>
<sequence length="184" mass="19414">MHPARTLFVRSLLTCSAFLLGACVMRADATSEQPMHAASVTLQRSTCLGNCPSYTVTVTADGQINFVGHAHVQAGVASGLATPAQLANIFAAVKQAGLRSMRDSYVGSDDGCEMVMSDQPGVKITVVDAVGSKTVDFYNGCTGAVADAVRPRIEQLARSIDQQLDTARWIGKPMAPGKVEKADR</sequence>
<dbReference type="InterPro" id="IPR045497">
    <property type="entry name" value="DUF6438"/>
</dbReference>
<evidence type="ECO:0000313" key="4">
    <source>
        <dbReference type="Proteomes" id="UP000621898"/>
    </source>
</evidence>
<reference evidence="4" key="1">
    <citation type="journal article" date="2019" name="Int. J. Syst. Evol. Microbiol.">
        <title>The Global Catalogue of Microorganisms (GCM) 10K type strain sequencing project: providing services to taxonomists for standard genome sequencing and annotation.</title>
        <authorList>
            <consortium name="The Broad Institute Genomics Platform"/>
            <consortium name="The Broad Institute Genome Sequencing Center for Infectious Disease"/>
            <person name="Wu L."/>
            <person name="Ma J."/>
        </authorList>
    </citation>
    <scope>NUCLEOTIDE SEQUENCE [LARGE SCALE GENOMIC DNA]</scope>
    <source>
        <strain evidence="4">KCTC 22232</strain>
    </source>
</reference>
<comment type="caution">
    <text evidence="3">The sequence shown here is derived from an EMBL/GenBank/DDBJ whole genome shotgun (WGS) entry which is preliminary data.</text>
</comment>
<dbReference type="Pfam" id="PF20033">
    <property type="entry name" value="DUF6438"/>
    <property type="match status" value="1"/>
</dbReference>
<evidence type="ECO:0000259" key="2">
    <source>
        <dbReference type="Pfam" id="PF20033"/>
    </source>
</evidence>
<organism evidence="3 4">
    <name type="scientific">Rhodanobacter panaciterrae</name>
    <dbReference type="NCBI Taxonomy" id="490572"/>
    <lineage>
        <taxon>Bacteria</taxon>
        <taxon>Pseudomonadati</taxon>
        <taxon>Pseudomonadota</taxon>
        <taxon>Gammaproteobacteria</taxon>
        <taxon>Lysobacterales</taxon>
        <taxon>Rhodanobacteraceae</taxon>
        <taxon>Rhodanobacter</taxon>
    </lineage>
</organism>
<keyword evidence="1" id="KW-0732">Signal</keyword>
<protein>
    <recommendedName>
        <fullName evidence="2">DUF6438 domain-containing protein</fullName>
    </recommendedName>
</protein>
<evidence type="ECO:0000313" key="3">
    <source>
        <dbReference type="EMBL" id="GGY26106.1"/>
    </source>
</evidence>
<dbReference type="EMBL" id="BMXT01000002">
    <property type="protein sequence ID" value="GGY26106.1"/>
    <property type="molecule type" value="Genomic_DNA"/>
</dbReference>
<feature type="chain" id="PRO_5047400276" description="DUF6438 domain-containing protein" evidence="1">
    <location>
        <begin position="22"/>
        <end position="184"/>
    </location>
</feature>
<gene>
    <name evidence="3" type="ORF">GCM10008098_18790</name>
</gene>
<name>A0ABQ2ZY59_9GAMM</name>
<dbReference type="RefSeq" id="WP_189440981.1">
    <property type="nucleotide sequence ID" value="NZ_BMXT01000002.1"/>
</dbReference>
<dbReference type="Proteomes" id="UP000621898">
    <property type="component" value="Unassembled WGS sequence"/>
</dbReference>
<evidence type="ECO:0000256" key="1">
    <source>
        <dbReference type="SAM" id="SignalP"/>
    </source>
</evidence>
<keyword evidence="4" id="KW-1185">Reference proteome</keyword>
<dbReference type="PROSITE" id="PS51257">
    <property type="entry name" value="PROKAR_LIPOPROTEIN"/>
    <property type="match status" value="1"/>
</dbReference>
<feature type="domain" description="DUF6438" evidence="2">
    <location>
        <begin position="39"/>
        <end position="158"/>
    </location>
</feature>
<feature type="signal peptide" evidence="1">
    <location>
        <begin position="1"/>
        <end position="21"/>
    </location>
</feature>